<feature type="domain" description="Rhodanese" evidence="2">
    <location>
        <begin position="432"/>
        <end position="489"/>
    </location>
</feature>
<dbReference type="InterPro" id="IPR044690">
    <property type="entry name" value="CAS_plant"/>
</dbReference>
<sequence length="687" mass="74942">MLPVCSAAPSCYFNQISTHGALPSMRPSMKAFEVRCFTVDGYLLGSLHENPTQRFSFKAQAQKSLYTDFVGNATHSGTRNLTTLTDFENGYSSRESPPIGIMNVENLRFVDNSSESLAGVQFKDMTGQVTDNASTLSMPDGSLSATAIDAIPESPDSIPGPMQVDNGSLSSLKSNSEDLISNVTESFDSSAEKVGNAVKSSVDSITSSIESTVKSANEAIDSVFSEALSAIDQTKQSASDKLISFTGDLKEATSKVGDTAVDVLRRTIVMVEESLAYGSKSVLYSYGSAKQLLPPDIQDILNSSEDRVIKIFAPVGTAFQQVYVVIEGLERSLGLDPNDPVIPFVLFLSALVTLWAFYWTFTYGGYSGDLSPKSTLELLTGKENADLRERDGVPDLKRGARYRYASVTLPEFDGSVRKLLKSGRDLDDSLTAAVIRNLKIVQDRSKVIVMDTNGSQSKAIARSLRKLGRSYLVQGGFQAWVKYGLRTKELSPQTALTVLNEEAEAIIEDINPTPLKVFGFGVAFIVVIYALTEWEKTLQLIGVVGLSQTIYRRIASYEDSKDFKKDVRLLLSPVRLGAQAVTWAAGKLETNGIGLPTTPSSSAVQNRVLQAAAKHESQPSDSEEVRGESPESAASITENVFERMDMHRVHKHKNYHTNRQPDKSLAFSLPTVKNTKEHIEALDSYSE</sequence>
<dbReference type="AlphaFoldDB" id="A0AAN8ZE58"/>
<dbReference type="GO" id="GO:0071277">
    <property type="term" value="P:cellular response to calcium ion"/>
    <property type="evidence" value="ECO:0007669"/>
    <property type="project" value="InterPro"/>
</dbReference>
<reference evidence="3 4" key="1">
    <citation type="submission" date="2023-12" db="EMBL/GenBank/DDBJ databases">
        <title>A high-quality genome assembly for Dillenia turbinata (Dilleniales).</title>
        <authorList>
            <person name="Chanderbali A."/>
        </authorList>
    </citation>
    <scope>NUCLEOTIDE SEQUENCE [LARGE SCALE GENOMIC DNA]</scope>
    <source>
        <strain evidence="3">LSX21</strain>
        <tissue evidence="3">Leaf</tissue>
    </source>
</reference>
<evidence type="ECO:0000259" key="2">
    <source>
        <dbReference type="PROSITE" id="PS50206"/>
    </source>
</evidence>
<evidence type="ECO:0000313" key="4">
    <source>
        <dbReference type="Proteomes" id="UP001370490"/>
    </source>
</evidence>
<feature type="non-terminal residue" evidence="3">
    <location>
        <position position="687"/>
    </location>
</feature>
<dbReference type="InterPro" id="IPR001763">
    <property type="entry name" value="Rhodanese-like_dom"/>
</dbReference>
<dbReference type="Proteomes" id="UP001370490">
    <property type="component" value="Unassembled WGS sequence"/>
</dbReference>
<comment type="caution">
    <text evidence="3">The sequence shown here is derived from an EMBL/GenBank/DDBJ whole genome shotgun (WGS) entry which is preliminary data.</text>
</comment>
<dbReference type="InterPro" id="IPR036873">
    <property type="entry name" value="Rhodanese-like_dom_sf"/>
</dbReference>
<evidence type="ECO:0000256" key="1">
    <source>
        <dbReference type="SAM" id="MobiDB-lite"/>
    </source>
</evidence>
<organism evidence="3 4">
    <name type="scientific">Dillenia turbinata</name>
    <dbReference type="NCBI Taxonomy" id="194707"/>
    <lineage>
        <taxon>Eukaryota</taxon>
        <taxon>Viridiplantae</taxon>
        <taxon>Streptophyta</taxon>
        <taxon>Embryophyta</taxon>
        <taxon>Tracheophyta</taxon>
        <taxon>Spermatophyta</taxon>
        <taxon>Magnoliopsida</taxon>
        <taxon>eudicotyledons</taxon>
        <taxon>Gunneridae</taxon>
        <taxon>Pentapetalae</taxon>
        <taxon>Dilleniales</taxon>
        <taxon>Dilleniaceae</taxon>
        <taxon>Dillenia</taxon>
    </lineage>
</organism>
<dbReference type="GO" id="GO:0090333">
    <property type="term" value="P:regulation of stomatal closure"/>
    <property type="evidence" value="ECO:0007669"/>
    <property type="project" value="InterPro"/>
</dbReference>
<dbReference type="PANTHER" id="PTHR34209:SF3">
    <property type="entry name" value="RHODANESE_CELL CYCLE CONTROL PHOSPHATASE SUPERFAMILY PROTEIN"/>
    <property type="match status" value="1"/>
</dbReference>
<accession>A0AAN8ZE58</accession>
<protein>
    <recommendedName>
        <fullName evidence="2">Rhodanese domain-containing protein</fullName>
    </recommendedName>
</protein>
<dbReference type="Gene3D" id="3.40.250.10">
    <property type="entry name" value="Rhodanese-like domain"/>
    <property type="match status" value="1"/>
</dbReference>
<dbReference type="EMBL" id="JBAMMX010000012">
    <property type="protein sequence ID" value="KAK6930453.1"/>
    <property type="molecule type" value="Genomic_DNA"/>
</dbReference>
<name>A0AAN8ZE58_9MAGN</name>
<gene>
    <name evidence="3" type="ORF">RJ641_004547</name>
</gene>
<evidence type="ECO:0000313" key="3">
    <source>
        <dbReference type="EMBL" id="KAK6930453.1"/>
    </source>
</evidence>
<dbReference type="PANTHER" id="PTHR34209">
    <property type="entry name" value="RHODANESE/CELL CYCLE CONTROL PHOSPHATASE SUPERFAMILY PROTEIN"/>
    <property type="match status" value="1"/>
</dbReference>
<dbReference type="GO" id="GO:0009704">
    <property type="term" value="P:de-etiolation"/>
    <property type="evidence" value="ECO:0007669"/>
    <property type="project" value="InterPro"/>
</dbReference>
<dbReference type="CDD" id="cd00158">
    <property type="entry name" value="RHOD"/>
    <property type="match status" value="1"/>
</dbReference>
<proteinExistence type="predicted"/>
<dbReference type="SUPFAM" id="SSF52821">
    <property type="entry name" value="Rhodanese/Cell cycle control phosphatase"/>
    <property type="match status" value="1"/>
</dbReference>
<feature type="compositionally biased region" description="Basic and acidic residues" evidence="1">
    <location>
        <begin position="614"/>
        <end position="629"/>
    </location>
</feature>
<keyword evidence="4" id="KW-1185">Reference proteome</keyword>
<feature type="region of interest" description="Disordered" evidence="1">
    <location>
        <begin position="648"/>
        <end position="669"/>
    </location>
</feature>
<dbReference type="PROSITE" id="PS50206">
    <property type="entry name" value="RHODANESE_3"/>
    <property type="match status" value="1"/>
</dbReference>
<feature type="region of interest" description="Disordered" evidence="1">
    <location>
        <begin position="614"/>
        <end position="633"/>
    </location>
</feature>